<protein>
    <recommendedName>
        <fullName evidence="4">DUF2207 domain-containing protein</fullName>
    </recommendedName>
</protein>
<proteinExistence type="predicted"/>
<dbReference type="Proteomes" id="UP001595778">
    <property type="component" value="Unassembled WGS sequence"/>
</dbReference>
<feature type="transmembrane region" description="Helical" evidence="1">
    <location>
        <begin position="96"/>
        <end position="116"/>
    </location>
</feature>
<sequence>MANQAGQDLTGLPPVYVDVPDKSGMPGPGTQKLLNVGLTEEEAFVAAEPAPAMFGTKAEKRRSDILGVTWILLCIMGGALFGVYGDAVGDGDTGQAAWAMTVLAILVPCTLVLSFYPHWKSRQRRKDYGKRHQTWVARFIDKWPLRERLLDVDAIPDVWQRVSSKSMADTLEADRAAILAQASPGDSARLLAEALAAVATWAVASWSDPALYRAAQQAVDRFGELAGWRPADAKPLDPPSNLS</sequence>
<comment type="caution">
    <text evidence="2">The sequence shown here is derived from an EMBL/GenBank/DDBJ whole genome shotgun (WGS) entry which is preliminary data.</text>
</comment>
<keyword evidence="1" id="KW-0812">Transmembrane</keyword>
<dbReference type="RefSeq" id="WP_286399345.1">
    <property type="nucleotide sequence ID" value="NZ_JBHSDQ010000004.1"/>
</dbReference>
<evidence type="ECO:0000313" key="3">
    <source>
        <dbReference type="Proteomes" id="UP001595778"/>
    </source>
</evidence>
<keyword evidence="1" id="KW-1133">Transmembrane helix</keyword>
<keyword evidence="3" id="KW-1185">Reference proteome</keyword>
<keyword evidence="1" id="KW-0472">Membrane</keyword>
<reference evidence="3" key="1">
    <citation type="journal article" date="2019" name="Int. J. Syst. Evol. Microbiol.">
        <title>The Global Catalogue of Microorganisms (GCM) 10K type strain sequencing project: providing services to taxonomists for standard genome sequencing and annotation.</title>
        <authorList>
            <consortium name="The Broad Institute Genomics Platform"/>
            <consortium name="The Broad Institute Genome Sequencing Center for Infectious Disease"/>
            <person name="Wu L."/>
            <person name="Ma J."/>
        </authorList>
    </citation>
    <scope>NUCLEOTIDE SEQUENCE [LARGE SCALE GENOMIC DNA]</scope>
    <source>
        <strain evidence="3">PJ61</strain>
    </source>
</reference>
<organism evidence="2 3">
    <name type="scientific">Arthrobacter sedimenti</name>
    <dbReference type="NCBI Taxonomy" id="2694931"/>
    <lineage>
        <taxon>Bacteria</taxon>
        <taxon>Bacillati</taxon>
        <taxon>Actinomycetota</taxon>
        <taxon>Actinomycetes</taxon>
        <taxon>Micrococcales</taxon>
        <taxon>Micrococcaceae</taxon>
        <taxon>Arthrobacter</taxon>
    </lineage>
</organism>
<dbReference type="EMBL" id="JBHSDQ010000004">
    <property type="protein sequence ID" value="MFC4396595.1"/>
    <property type="molecule type" value="Genomic_DNA"/>
</dbReference>
<name>A0ABV8WLQ9_9MICC</name>
<evidence type="ECO:0008006" key="4">
    <source>
        <dbReference type="Google" id="ProtNLM"/>
    </source>
</evidence>
<feature type="transmembrane region" description="Helical" evidence="1">
    <location>
        <begin position="65"/>
        <end position="84"/>
    </location>
</feature>
<evidence type="ECO:0000313" key="2">
    <source>
        <dbReference type="EMBL" id="MFC4396595.1"/>
    </source>
</evidence>
<evidence type="ECO:0000256" key="1">
    <source>
        <dbReference type="SAM" id="Phobius"/>
    </source>
</evidence>
<accession>A0ABV8WLQ9</accession>
<gene>
    <name evidence="2" type="ORF">ACFO0G_10895</name>
</gene>